<keyword evidence="2" id="KW-1185">Reference proteome</keyword>
<gene>
    <name evidence="1" type="ORF">OCTVUL_1B019380</name>
</gene>
<dbReference type="Proteomes" id="UP001162480">
    <property type="component" value="Chromosome 11"/>
</dbReference>
<protein>
    <submittedName>
        <fullName evidence="1">Uncharacterized protein</fullName>
    </submittedName>
</protein>
<dbReference type="EMBL" id="OX597824">
    <property type="protein sequence ID" value="CAI9730083.1"/>
    <property type="molecule type" value="Genomic_DNA"/>
</dbReference>
<organism evidence="1 2">
    <name type="scientific">Octopus vulgaris</name>
    <name type="common">Common octopus</name>
    <dbReference type="NCBI Taxonomy" id="6645"/>
    <lineage>
        <taxon>Eukaryota</taxon>
        <taxon>Metazoa</taxon>
        <taxon>Spiralia</taxon>
        <taxon>Lophotrochozoa</taxon>
        <taxon>Mollusca</taxon>
        <taxon>Cephalopoda</taxon>
        <taxon>Coleoidea</taxon>
        <taxon>Octopodiformes</taxon>
        <taxon>Octopoda</taxon>
        <taxon>Incirrata</taxon>
        <taxon>Octopodidae</taxon>
        <taxon>Octopus</taxon>
    </lineage>
</organism>
<proteinExistence type="predicted"/>
<sequence length="86" mass="9435">MDKQISLQSTIENYSGDCCGDGRSDDVVVGEDGGKKKRSLVLEMRGEMVWVAILMAENECIRISSKAYLLNAGISVRNVKIKPSRA</sequence>
<reference evidence="1" key="1">
    <citation type="submission" date="2023-08" db="EMBL/GenBank/DDBJ databases">
        <authorList>
            <person name="Alioto T."/>
            <person name="Alioto T."/>
            <person name="Gomez Garrido J."/>
        </authorList>
    </citation>
    <scope>NUCLEOTIDE SEQUENCE</scope>
</reference>
<name>A0AA36B921_OCTVU</name>
<accession>A0AA36B921</accession>
<dbReference type="AlphaFoldDB" id="A0AA36B921"/>
<evidence type="ECO:0000313" key="1">
    <source>
        <dbReference type="EMBL" id="CAI9730083.1"/>
    </source>
</evidence>
<evidence type="ECO:0000313" key="2">
    <source>
        <dbReference type="Proteomes" id="UP001162480"/>
    </source>
</evidence>